<protein>
    <recommendedName>
        <fullName evidence="4">CsbD-like domain-containing protein</fullName>
    </recommendedName>
</protein>
<dbReference type="OrthoDB" id="9999611at2759"/>
<dbReference type="PANTHER" id="PTHR40460:SF1">
    <property type="entry name" value="CSBD-LIKE DOMAIN-CONTAINING PROTEIN"/>
    <property type="match status" value="1"/>
</dbReference>
<proteinExistence type="predicted"/>
<feature type="region of interest" description="Disordered" evidence="1">
    <location>
        <begin position="74"/>
        <end position="99"/>
    </location>
</feature>
<keyword evidence="3" id="KW-1185">Reference proteome</keyword>
<organism evidence="3">
    <name type="scientific">Schizophyllum commune (strain H4-8 / FGSC 9210)</name>
    <name type="common">Split gill fungus</name>
    <dbReference type="NCBI Taxonomy" id="578458"/>
    <lineage>
        <taxon>Eukaryota</taxon>
        <taxon>Fungi</taxon>
        <taxon>Dikarya</taxon>
        <taxon>Basidiomycota</taxon>
        <taxon>Agaricomycotina</taxon>
        <taxon>Agaricomycetes</taxon>
        <taxon>Agaricomycetidae</taxon>
        <taxon>Agaricales</taxon>
        <taxon>Schizophyllaceae</taxon>
        <taxon>Schizophyllum</taxon>
    </lineage>
</organism>
<dbReference type="InParanoid" id="D8Q5M6"/>
<dbReference type="HOGENOM" id="CLU_167733_0_0_1"/>
<dbReference type="PANTHER" id="PTHR40460">
    <property type="entry name" value="CHROMOSOME 1, WHOLE GENOME SHOTGUN SEQUENCE"/>
    <property type="match status" value="1"/>
</dbReference>
<dbReference type="STRING" id="578458.D8Q5M6"/>
<dbReference type="KEGG" id="scm:SCHCO_02625350"/>
<feature type="non-terminal residue" evidence="2">
    <location>
        <position position="99"/>
    </location>
</feature>
<name>D8Q5M6_SCHCM</name>
<dbReference type="RefSeq" id="XP_003031895.1">
    <property type="nucleotide sequence ID" value="XM_003031849.1"/>
</dbReference>
<dbReference type="OMA" id="GNAKHDI"/>
<dbReference type="EMBL" id="GL377306">
    <property type="protein sequence ID" value="EFI96992.1"/>
    <property type="molecule type" value="Genomic_DNA"/>
</dbReference>
<feature type="compositionally biased region" description="Polar residues" evidence="1">
    <location>
        <begin position="75"/>
        <end position="90"/>
    </location>
</feature>
<gene>
    <name evidence="2" type="ORF">SCHCODRAFT_109269</name>
</gene>
<dbReference type="AlphaFoldDB" id="D8Q5M6"/>
<reference evidence="2 3" key="1">
    <citation type="journal article" date="2010" name="Nat. Biotechnol.">
        <title>Genome sequence of the model mushroom Schizophyllum commune.</title>
        <authorList>
            <person name="Ohm R.A."/>
            <person name="de Jong J.F."/>
            <person name="Lugones L.G."/>
            <person name="Aerts A."/>
            <person name="Kothe E."/>
            <person name="Stajich J.E."/>
            <person name="de Vries R.P."/>
            <person name="Record E."/>
            <person name="Levasseur A."/>
            <person name="Baker S.E."/>
            <person name="Bartholomew K.A."/>
            <person name="Coutinho P.M."/>
            <person name="Erdmann S."/>
            <person name="Fowler T.J."/>
            <person name="Gathman A.C."/>
            <person name="Lombard V."/>
            <person name="Henrissat B."/>
            <person name="Knabe N."/>
            <person name="Kuees U."/>
            <person name="Lilly W.W."/>
            <person name="Lindquist E."/>
            <person name="Lucas S."/>
            <person name="Magnuson J.K."/>
            <person name="Piumi F."/>
            <person name="Raudaskoski M."/>
            <person name="Salamov A."/>
            <person name="Schmutz J."/>
            <person name="Schwarze F.W.M.R."/>
            <person name="vanKuyk P.A."/>
            <person name="Horton J.S."/>
            <person name="Grigoriev I.V."/>
            <person name="Woesten H.A.B."/>
        </authorList>
    </citation>
    <scope>NUCLEOTIDE SEQUENCE [LARGE SCALE GENOMIC DNA]</scope>
    <source>
        <strain evidence="3">H4-8 / FGSC 9210</strain>
    </source>
</reference>
<evidence type="ECO:0000256" key="1">
    <source>
        <dbReference type="SAM" id="MobiDB-lite"/>
    </source>
</evidence>
<sequence length="99" mass="11013">MSPSKTSGQYHEKKGTFKKTIGRIFRMRGTENRGRLEHAEGEGEYNAARAEGYAEGTGDRIAGKKDSVVGAITGDRSQQHSGSARQNKGNWKQRFNRKI</sequence>
<dbReference type="GeneID" id="9589977"/>
<dbReference type="Proteomes" id="UP000007431">
    <property type="component" value="Unassembled WGS sequence"/>
</dbReference>
<dbReference type="VEuPathDB" id="FungiDB:SCHCODRAFT_02625350"/>
<evidence type="ECO:0008006" key="4">
    <source>
        <dbReference type="Google" id="ProtNLM"/>
    </source>
</evidence>
<accession>D8Q5M6</accession>
<evidence type="ECO:0000313" key="3">
    <source>
        <dbReference type="Proteomes" id="UP000007431"/>
    </source>
</evidence>
<evidence type="ECO:0000313" key="2">
    <source>
        <dbReference type="EMBL" id="EFI96992.1"/>
    </source>
</evidence>